<evidence type="ECO:0000256" key="1">
    <source>
        <dbReference type="SAM" id="Phobius"/>
    </source>
</evidence>
<proteinExistence type="predicted"/>
<feature type="transmembrane region" description="Helical" evidence="1">
    <location>
        <begin position="40"/>
        <end position="58"/>
    </location>
</feature>
<sequence>MRDPWWPETPVETSARFAWFALLLAVVGFILSWIPLIGIFIGHVFGIVTILCGIIALLRGTTPPIARLAAMVSILMGIVTMILKAIPIINLL</sequence>
<dbReference type="EMBL" id="FNOJ01000034">
    <property type="protein sequence ID" value="SDX03328.1"/>
    <property type="molecule type" value="Genomic_DNA"/>
</dbReference>
<evidence type="ECO:0000313" key="3">
    <source>
        <dbReference type="EMBL" id="SDX03328.1"/>
    </source>
</evidence>
<dbReference type="Proteomes" id="UP001157137">
    <property type="component" value="Unassembled WGS sequence"/>
</dbReference>
<evidence type="ECO:0000313" key="4">
    <source>
        <dbReference type="Proteomes" id="UP000182589"/>
    </source>
</evidence>
<dbReference type="STRING" id="89784.SAMN04489725_1347"/>
<keyword evidence="1" id="KW-1133">Transmembrane helix</keyword>
<dbReference type="AlphaFoldDB" id="A0A1H2YES4"/>
<organism evidence="3 4">
    <name type="scientific">Alicyclobacillus hesperidum</name>
    <dbReference type="NCBI Taxonomy" id="89784"/>
    <lineage>
        <taxon>Bacteria</taxon>
        <taxon>Bacillati</taxon>
        <taxon>Bacillota</taxon>
        <taxon>Bacilli</taxon>
        <taxon>Bacillales</taxon>
        <taxon>Alicyclobacillaceae</taxon>
        <taxon>Alicyclobacillus</taxon>
    </lineage>
</organism>
<feature type="transmembrane region" description="Helical" evidence="1">
    <location>
        <begin position="65"/>
        <end position="89"/>
    </location>
</feature>
<reference evidence="2" key="3">
    <citation type="submission" date="2023-02" db="EMBL/GenBank/DDBJ databases">
        <title>Proposal of a novel subspecies: Alicyclobacillus hesperidum subspecies aegle.</title>
        <authorList>
            <person name="Goto K."/>
            <person name="Fujii T."/>
            <person name="Yasui K."/>
            <person name="Mochida K."/>
            <person name="Kato-Tanaka Y."/>
            <person name="Morohoshi S."/>
            <person name="An S.Y."/>
            <person name="Kasai H."/>
            <person name="Yokota A."/>
        </authorList>
    </citation>
    <scope>NUCLEOTIDE SEQUENCE</scope>
    <source>
        <strain evidence="2">DSM 12766</strain>
    </source>
</reference>
<keyword evidence="4" id="KW-1185">Reference proteome</keyword>
<protein>
    <submittedName>
        <fullName evidence="3">Uncharacterized protein</fullName>
    </submittedName>
</protein>
<name>A0A1H2YES4_9BACL</name>
<reference evidence="3" key="1">
    <citation type="submission" date="2016-10" db="EMBL/GenBank/DDBJ databases">
        <authorList>
            <person name="de Groot N.N."/>
        </authorList>
    </citation>
    <scope>NUCLEOTIDE SEQUENCE [LARGE SCALE GENOMIC DNA]</scope>
    <source>
        <strain evidence="3">DSM 12489</strain>
    </source>
</reference>
<feature type="transmembrane region" description="Helical" evidence="1">
    <location>
        <begin position="17"/>
        <end position="34"/>
    </location>
</feature>
<gene>
    <name evidence="2" type="ORF">Heshes_26710</name>
    <name evidence="3" type="ORF">SAMN04489725_1347</name>
</gene>
<accession>A0A1H2YES4</accession>
<dbReference type="Proteomes" id="UP000182589">
    <property type="component" value="Unassembled WGS sequence"/>
</dbReference>
<keyword evidence="1" id="KW-0812">Transmembrane</keyword>
<dbReference type="RefSeq" id="WP_040289343.1">
    <property type="nucleotide sequence ID" value="NZ_BSRA01000023.1"/>
</dbReference>
<evidence type="ECO:0000313" key="2">
    <source>
        <dbReference type="EMBL" id="GLV14985.1"/>
    </source>
</evidence>
<keyword evidence="1" id="KW-0472">Membrane</keyword>
<dbReference type="EMBL" id="BSRA01000023">
    <property type="protein sequence ID" value="GLV14985.1"/>
    <property type="molecule type" value="Genomic_DNA"/>
</dbReference>
<reference evidence="4" key="2">
    <citation type="submission" date="2016-10" db="EMBL/GenBank/DDBJ databases">
        <authorList>
            <person name="Varghese N."/>
        </authorList>
    </citation>
    <scope>NUCLEOTIDE SEQUENCE [LARGE SCALE GENOMIC DNA]</scope>
    <source>
        <strain evidence="4">DSM 12489</strain>
    </source>
</reference>